<evidence type="ECO:0000256" key="5">
    <source>
        <dbReference type="SAM" id="MobiDB-lite"/>
    </source>
</evidence>
<dbReference type="Proteomes" id="UP000192085">
    <property type="component" value="Chromosome"/>
</dbReference>
<dbReference type="Pfam" id="PF09479">
    <property type="entry name" value="Flg_new"/>
    <property type="match status" value="1"/>
</dbReference>
<dbReference type="PANTHER" id="PTHR34135:SF2">
    <property type="entry name" value="LYSOZYME"/>
    <property type="match status" value="1"/>
</dbReference>
<evidence type="ECO:0000256" key="4">
    <source>
        <dbReference type="ARBA" id="ARBA00023295"/>
    </source>
</evidence>
<keyword evidence="4" id="KW-0326">Glycosidase</keyword>
<feature type="region of interest" description="Disordered" evidence="5">
    <location>
        <begin position="44"/>
        <end position="68"/>
    </location>
</feature>
<accession>A0A1V0ND90</accession>
<dbReference type="AlphaFoldDB" id="A0A1V0ND90"/>
<dbReference type="InterPro" id="IPR013378">
    <property type="entry name" value="InlB-like_B-rpt"/>
</dbReference>
<dbReference type="SMART" id="SM00641">
    <property type="entry name" value="Glyco_25"/>
    <property type="match status" value="1"/>
</dbReference>
<comment type="similarity">
    <text evidence="2">Belongs to the glycosyl hydrolase 25 family.</text>
</comment>
<dbReference type="GO" id="GO:0003796">
    <property type="term" value="F:lysozyme activity"/>
    <property type="evidence" value="ECO:0007669"/>
    <property type="project" value="InterPro"/>
</dbReference>
<gene>
    <name evidence="7" type="ORF">LL275_0255</name>
</gene>
<dbReference type="PROSITE" id="PS51904">
    <property type="entry name" value="GLYCOSYL_HYDROL_F25_2"/>
    <property type="match status" value="1"/>
</dbReference>
<evidence type="ECO:0000256" key="2">
    <source>
        <dbReference type="ARBA" id="ARBA00010646"/>
    </source>
</evidence>
<dbReference type="RefSeq" id="WP_014570362.1">
    <property type="nucleotide sequence ID" value="NZ_CAKMAV010000001.1"/>
</dbReference>
<proteinExistence type="inferred from homology"/>
<dbReference type="PANTHER" id="PTHR34135">
    <property type="entry name" value="LYSOZYME"/>
    <property type="match status" value="1"/>
</dbReference>
<protein>
    <recommendedName>
        <fullName evidence="9">Lysozyme</fullName>
    </recommendedName>
</protein>
<dbReference type="EMBL" id="CP015897">
    <property type="protein sequence ID" value="ARD97892.1"/>
    <property type="molecule type" value="Genomic_DNA"/>
</dbReference>
<feature type="signal peptide" evidence="6">
    <location>
        <begin position="1"/>
        <end position="25"/>
    </location>
</feature>
<evidence type="ECO:0008006" key="9">
    <source>
        <dbReference type="Google" id="ProtNLM"/>
    </source>
</evidence>
<comment type="subcellular location">
    <subcellularLocation>
        <location evidence="1">Cell envelope</location>
    </subcellularLocation>
</comment>
<dbReference type="InterPro" id="IPR002053">
    <property type="entry name" value="Glyco_hydro_25"/>
</dbReference>
<dbReference type="NCBIfam" id="TIGR02543">
    <property type="entry name" value="List_Bact_rpt"/>
    <property type="match status" value="1"/>
</dbReference>
<evidence type="ECO:0000313" key="8">
    <source>
        <dbReference type="Proteomes" id="UP000192085"/>
    </source>
</evidence>
<organism evidence="7 8">
    <name type="scientific">Lactococcus lactis subsp. lactis</name>
    <name type="common">Streptococcus lactis</name>
    <dbReference type="NCBI Taxonomy" id="1360"/>
    <lineage>
        <taxon>Bacteria</taxon>
        <taxon>Bacillati</taxon>
        <taxon>Bacillota</taxon>
        <taxon>Bacilli</taxon>
        <taxon>Lactobacillales</taxon>
        <taxon>Streptococcaceae</taxon>
        <taxon>Lactococcus</taxon>
    </lineage>
</organism>
<dbReference type="Pfam" id="PF07538">
    <property type="entry name" value="ChW"/>
    <property type="match status" value="6"/>
</dbReference>
<dbReference type="Pfam" id="PF01183">
    <property type="entry name" value="Glyco_hydro_25"/>
    <property type="match status" value="1"/>
</dbReference>
<evidence type="ECO:0000256" key="1">
    <source>
        <dbReference type="ARBA" id="ARBA00004196"/>
    </source>
</evidence>
<dbReference type="InterPro" id="IPR042229">
    <property type="entry name" value="Listeria/Bacterioides_rpt_sf"/>
</dbReference>
<dbReference type="Gene3D" id="2.60.40.4270">
    <property type="entry name" value="Listeria-Bacteroides repeat domain"/>
    <property type="match status" value="1"/>
</dbReference>
<keyword evidence="3" id="KW-0378">Hydrolase</keyword>
<dbReference type="InterPro" id="IPR018077">
    <property type="entry name" value="Glyco_hydro_fam25_subgr"/>
</dbReference>
<evidence type="ECO:0000256" key="3">
    <source>
        <dbReference type="ARBA" id="ARBA00022801"/>
    </source>
</evidence>
<reference evidence="7 8" key="1">
    <citation type="journal article" date="2017" name="BMC Genomics">
        <title>Comparative and functional genomics of the Lactococcus lactis taxon; insights into evolution and niche adaptation.</title>
        <authorList>
            <person name="Kelleher P."/>
            <person name="Bottacini F."/>
            <person name="Mahony J."/>
            <person name="Kilcawley K.N."/>
            <person name="van Sinderen D."/>
        </authorList>
    </citation>
    <scope>NUCLEOTIDE SEQUENCE [LARGE SCALE GENOMIC DNA]</scope>
    <source>
        <strain evidence="7 8">275</strain>
    </source>
</reference>
<dbReference type="Gene3D" id="3.20.20.80">
    <property type="entry name" value="Glycosidases"/>
    <property type="match status" value="1"/>
</dbReference>
<dbReference type="GO" id="GO:0016998">
    <property type="term" value="P:cell wall macromolecule catabolic process"/>
    <property type="evidence" value="ECO:0007669"/>
    <property type="project" value="InterPro"/>
</dbReference>
<dbReference type="GO" id="GO:0016052">
    <property type="term" value="P:carbohydrate catabolic process"/>
    <property type="evidence" value="ECO:0007669"/>
    <property type="project" value="TreeGrafter"/>
</dbReference>
<evidence type="ECO:0000256" key="6">
    <source>
        <dbReference type="SAM" id="SignalP"/>
    </source>
</evidence>
<feature type="chain" id="PRO_5044378020" description="Lysozyme" evidence="6">
    <location>
        <begin position="26"/>
        <end position="690"/>
    </location>
</feature>
<dbReference type="InterPro" id="IPR006637">
    <property type="entry name" value="ChW"/>
</dbReference>
<dbReference type="GO" id="GO:0009253">
    <property type="term" value="P:peptidoglycan catabolic process"/>
    <property type="evidence" value="ECO:0007669"/>
    <property type="project" value="InterPro"/>
</dbReference>
<keyword evidence="6" id="KW-0732">Signal</keyword>
<dbReference type="SMART" id="SM00728">
    <property type="entry name" value="ChW"/>
    <property type="match status" value="6"/>
</dbReference>
<dbReference type="SUPFAM" id="SSF51445">
    <property type="entry name" value="(Trans)glycosidases"/>
    <property type="match status" value="1"/>
</dbReference>
<dbReference type="InterPro" id="IPR017853">
    <property type="entry name" value="GH"/>
</dbReference>
<dbReference type="GO" id="GO:0030313">
    <property type="term" value="C:cell envelope"/>
    <property type="evidence" value="ECO:0007669"/>
    <property type="project" value="UniProtKB-SubCell"/>
</dbReference>
<name>A0A1V0ND90_LACLL</name>
<sequence>MKLKKTHIISLILFSGLLFTKPVLAEDTISSDNTPMGHYIEQIQTQETSKDSSSDTSSTTPNIRARSFAAAPTANVPSDLKSDDNTLPRKDAVDIASYQSWMTQADFNSLKTSGVKSIVVKLTEGTNYTNPYAANQIKMAQNAGLNVAVYHYARLTGANSQSDANSLAIQEAAYFAKVAKSFGLSSNIVMIMDCEQPYRDGSGNIIGPNPITVDWATAGVQFANTLKANGYSNTKFYTSASWIGTDTATCQMNYNTLGGPKNLWAAQYLYGKPSSSNLQNTQYGAWQYTSQMYYQGTSNLKANAVDTSIDYSNYFTSTSPVPPSTYTITFNTDGGTPIANQSVAAGSVVSQPAAPTKAGFNFSGWYSDSSLTQAYNFAKVITSNTTLYAKWIPITSPSISYQAQVQNIGWQKNSYNGETAGTTGLGLRMESLKISLINLSNGLTNSNSHIQYQGYVQNIGWQNPVQDGTIAGTVGQGLRFEAIKMNLSGEIANQYDLYYRVQAQNIGWMDWAKNGEAAGTSTMSYRLEAIQIQLVKKGNPAPGATTFTFLTTPSLQYCTQVQNIGWQNPVSTGQISGTVGKSLRTEALKINIGNLSAGIDGGVSYSSQIQNIGWQAPVSNGQISGTVGQSLRLEALKINLTGRISQYFDINYASQVQNIGWQAPVSNGQISGTVGMSLRVEAVKLSLSPK</sequence>
<evidence type="ECO:0000313" key="7">
    <source>
        <dbReference type="EMBL" id="ARD97892.1"/>
    </source>
</evidence>